<evidence type="ECO:0000313" key="3">
    <source>
        <dbReference type="Proteomes" id="UP000324022"/>
    </source>
</evidence>
<protein>
    <submittedName>
        <fullName evidence="2">Uncharacterized protein</fullName>
    </submittedName>
</protein>
<evidence type="ECO:0000313" key="2">
    <source>
        <dbReference type="EMBL" id="SPO30776.1"/>
    </source>
</evidence>
<dbReference type="Proteomes" id="UP000324022">
    <property type="component" value="Unassembled WGS sequence"/>
</dbReference>
<gene>
    <name evidence="2" type="ORF">UTRI_05393</name>
</gene>
<keyword evidence="3" id="KW-1185">Reference proteome</keyword>
<dbReference type="EMBL" id="OOIN01000034">
    <property type="protein sequence ID" value="SPO30776.1"/>
    <property type="molecule type" value="Genomic_DNA"/>
</dbReference>
<sequence>MTYQACCFSELSAAQHCLAGNFSQTSSGYCGQVATAAAAQQCWQSLGSNATGSMQCTPVQAAASNRGYARKPWSWLMALILMLSWTVMIAAAPQMAVKRDVSLGVYKGEDNFTELGPAHAQGYADILDGVSLADGVGSTSNGTLKKRWTLLTYKREGDGNPHQNYKFTQRTPTFTCATGACSVSYQYSVTTTWSANVGGAWFASLGFSVSESPSDEASFSCGSSNSGRTCVWYQTDLTAYTAREYQSYCPNNGSPCGPAVYNRNLIMYSPNNRQCGLTWHSREGNDCAYENAEYYIKCGPAGAEGCDWRSPYPDGWGGWQYWQLPGDVVTRSPSLSLSLSRARSRSPPLFLSLPLSVPQVLRQGLRERILNTREGSKLNLTFTLLITECRSESVYLCVCD</sequence>
<reference evidence="2 3" key="1">
    <citation type="submission" date="2018-03" db="EMBL/GenBank/DDBJ databases">
        <authorList>
            <person name="Guldener U."/>
        </authorList>
    </citation>
    <scope>NUCLEOTIDE SEQUENCE [LARGE SCALE GENOMIC DNA]</scope>
    <source>
        <strain evidence="2 3">NBRC100155</strain>
    </source>
</reference>
<name>A0A5C3EM72_9BASI</name>
<evidence type="ECO:0000256" key="1">
    <source>
        <dbReference type="SAM" id="Phobius"/>
    </source>
</evidence>
<keyword evidence="1" id="KW-0472">Membrane</keyword>
<keyword evidence="1" id="KW-1133">Transmembrane helix</keyword>
<dbReference type="AlphaFoldDB" id="A0A5C3EM72"/>
<accession>A0A5C3EM72</accession>
<organism evidence="2 3">
    <name type="scientific">Ustilago trichophora</name>
    <dbReference type="NCBI Taxonomy" id="86804"/>
    <lineage>
        <taxon>Eukaryota</taxon>
        <taxon>Fungi</taxon>
        <taxon>Dikarya</taxon>
        <taxon>Basidiomycota</taxon>
        <taxon>Ustilaginomycotina</taxon>
        <taxon>Ustilaginomycetes</taxon>
        <taxon>Ustilaginales</taxon>
        <taxon>Ustilaginaceae</taxon>
        <taxon>Ustilago</taxon>
    </lineage>
</organism>
<proteinExistence type="predicted"/>
<feature type="transmembrane region" description="Helical" evidence="1">
    <location>
        <begin position="73"/>
        <end position="92"/>
    </location>
</feature>
<keyword evidence="1" id="KW-0812">Transmembrane</keyword>